<feature type="region of interest" description="Disordered" evidence="1">
    <location>
        <begin position="1"/>
        <end position="146"/>
    </location>
</feature>
<accession>A0A8H7DXS0</accession>
<evidence type="ECO:0000313" key="4">
    <source>
        <dbReference type="Proteomes" id="UP000623687"/>
    </source>
</evidence>
<dbReference type="RefSeq" id="XP_036637226.1">
    <property type="nucleotide sequence ID" value="XM_036771381.1"/>
</dbReference>
<dbReference type="SUPFAM" id="SSF52047">
    <property type="entry name" value="RNI-like"/>
    <property type="match status" value="1"/>
</dbReference>
<evidence type="ECO:0000259" key="2">
    <source>
        <dbReference type="Pfam" id="PF23550"/>
    </source>
</evidence>
<feature type="compositionally biased region" description="Acidic residues" evidence="1">
    <location>
        <begin position="135"/>
        <end position="146"/>
    </location>
</feature>
<dbReference type="Pfam" id="PF23550">
    <property type="entry name" value="zf_Tbcl_Rhp7"/>
    <property type="match status" value="1"/>
</dbReference>
<dbReference type="InterPro" id="IPR056451">
    <property type="entry name" value="Znf_Tbcl_Rhp7"/>
</dbReference>
<organism evidence="3 4">
    <name type="scientific">Pleurotus ostreatus</name>
    <name type="common">Oyster mushroom</name>
    <name type="synonym">White-rot fungus</name>
    <dbReference type="NCBI Taxonomy" id="5322"/>
    <lineage>
        <taxon>Eukaryota</taxon>
        <taxon>Fungi</taxon>
        <taxon>Dikarya</taxon>
        <taxon>Basidiomycota</taxon>
        <taxon>Agaricomycotina</taxon>
        <taxon>Agaricomycetes</taxon>
        <taxon>Agaricomycetidae</taxon>
        <taxon>Agaricales</taxon>
        <taxon>Pleurotineae</taxon>
        <taxon>Pleurotaceae</taxon>
        <taxon>Pleurotus</taxon>
    </lineage>
</organism>
<dbReference type="AlphaFoldDB" id="A0A8H7DXS0"/>
<keyword evidence="4" id="KW-1185">Reference proteome</keyword>
<dbReference type="GO" id="GO:0031146">
    <property type="term" value="P:SCF-dependent proteasomal ubiquitin-dependent protein catabolic process"/>
    <property type="evidence" value="ECO:0007669"/>
    <property type="project" value="TreeGrafter"/>
</dbReference>
<dbReference type="VEuPathDB" id="FungiDB:PC9H_001732"/>
<dbReference type="OrthoDB" id="421226at2759"/>
<dbReference type="PANTHER" id="PTHR13318">
    <property type="entry name" value="PARTNER OF PAIRED, ISOFORM B-RELATED"/>
    <property type="match status" value="1"/>
</dbReference>
<proteinExistence type="predicted"/>
<dbReference type="InterPro" id="IPR006553">
    <property type="entry name" value="Leu-rich_rpt_Cys-con_subtyp"/>
</dbReference>
<sequence length="610" mass="66457">MSRRNNVRGPTSALTDFLQASGITTAVIRRRAATRRDPPEGGPSNVAQDEGANGNEDGNEDEDHEMAEEENEVTAPPAPRRRRATRAATASGYVSDELDEPTSAAASPTKKPKLSKAAEAKKKAQAKKKARKDVDVDDEDGSDEDDMYTALSKSRFSNSPAKPPVGSFENCAKCEKQFTVTKYTIAANPGPGFLCHPCAKSSGADPFKKPAVPKKRRAPADKRTVTNFEEKRFPSLSSLCIQLISEHIDDVEALGDLSSISMDEISKSISKNRSLTGQTAQLFYGAHNTTLTLYDATKLIPSALDTLAQLNPNLTSLRLDFCGRMNDVVMDAWSTSLPALTHVELLGPFLVRPPGWLKFFSSHPKLEAFLITQSPRFDLACLKSLLANCKALSALRLKELGLLNDQFLTSLGTIKKGRLTSLDLSEPSQSCTEAAMIKAMKAIGGNLTKLDLSGHSLLGDAFLEKGLKPLRYLEDLALNNLPELTDAGVAKLFNGWENVALTRIDLSRNYGLGSNALTGILEHSGDALQRLNLNGWGDFNADAIHAFGKELVFLDLGWCRSVDDFLIKDILKCCGKLREVKVWGCNRVTDRCPRKRGVTIYGVESHSTTT</sequence>
<comment type="caution">
    <text evidence="3">The sequence shown here is derived from an EMBL/GenBank/DDBJ whole genome shotgun (WGS) entry which is preliminary data.</text>
</comment>
<dbReference type="SMART" id="SM00367">
    <property type="entry name" value="LRR_CC"/>
    <property type="match status" value="4"/>
</dbReference>
<evidence type="ECO:0000313" key="3">
    <source>
        <dbReference type="EMBL" id="KAF7441382.1"/>
    </source>
</evidence>
<protein>
    <recommendedName>
        <fullName evidence="2">DNA repair protein rhp7 treble clef domain-containing protein</fullName>
    </recommendedName>
</protein>
<dbReference type="PANTHER" id="PTHR13318:SF190">
    <property type="entry name" value="PARTNER OF PAIRED, ISOFORM B"/>
    <property type="match status" value="1"/>
</dbReference>
<reference evidence="3" key="1">
    <citation type="submission" date="2019-07" db="EMBL/GenBank/DDBJ databases">
        <authorList>
            <person name="Palmer J.M."/>
        </authorList>
    </citation>
    <scope>NUCLEOTIDE SEQUENCE</scope>
    <source>
        <strain evidence="3">PC9</strain>
    </source>
</reference>
<feature type="domain" description="DNA repair protein rhp7 treble clef" evidence="2">
    <location>
        <begin position="165"/>
        <end position="203"/>
    </location>
</feature>
<dbReference type="EMBL" id="JACETU010000001">
    <property type="protein sequence ID" value="KAF7441382.1"/>
    <property type="molecule type" value="Genomic_DNA"/>
</dbReference>
<dbReference type="GO" id="GO:0019005">
    <property type="term" value="C:SCF ubiquitin ligase complex"/>
    <property type="evidence" value="ECO:0007669"/>
    <property type="project" value="TreeGrafter"/>
</dbReference>
<gene>
    <name evidence="3" type="ORF">PC9H_001732</name>
</gene>
<evidence type="ECO:0000256" key="1">
    <source>
        <dbReference type="SAM" id="MobiDB-lite"/>
    </source>
</evidence>
<dbReference type="Gene3D" id="3.80.10.10">
    <property type="entry name" value="Ribonuclease Inhibitor"/>
    <property type="match status" value="2"/>
</dbReference>
<name>A0A8H7DXS0_PLEOS</name>
<feature type="compositionally biased region" description="Acidic residues" evidence="1">
    <location>
        <begin position="57"/>
        <end position="72"/>
    </location>
</feature>
<dbReference type="Proteomes" id="UP000623687">
    <property type="component" value="Unassembled WGS sequence"/>
</dbReference>
<dbReference type="GeneID" id="59371573"/>
<dbReference type="InterPro" id="IPR032675">
    <property type="entry name" value="LRR_dom_sf"/>
</dbReference>